<dbReference type="Gene3D" id="3.90.1140.10">
    <property type="entry name" value="Cyclic phosphodiesterase"/>
    <property type="match status" value="1"/>
</dbReference>
<comment type="similarity">
    <text evidence="2">Belongs to the 2H phosphoesterase superfamily. ThpR family.</text>
</comment>
<comment type="catalytic activity">
    <reaction evidence="2">
        <text>a 3'-end 2',3'-cyclophospho-ribonucleotide-RNA + H2O = a 3'-end 2'-phospho-ribonucleotide-RNA + H(+)</text>
        <dbReference type="Rhea" id="RHEA:11828"/>
        <dbReference type="Rhea" id="RHEA-COMP:10464"/>
        <dbReference type="Rhea" id="RHEA-COMP:17353"/>
        <dbReference type="ChEBI" id="CHEBI:15377"/>
        <dbReference type="ChEBI" id="CHEBI:15378"/>
        <dbReference type="ChEBI" id="CHEBI:83064"/>
        <dbReference type="ChEBI" id="CHEBI:173113"/>
        <dbReference type="EC" id="3.1.4.58"/>
    </reaction>
</comment>
<dbReference type="EMBL" id="CP038437">
    <property type="protein sequence ID" value="QEM83725.1"/>
    <property type="molecule type" value="Genomic_DNA"/>
</dbReference>
<feature type="short sequence motif" description="HXTX 1" evidence="2">
    <location>
        <begin position="39"/>
        <end position="42"/>
    </location>
</feature>
<dbReference type="KEGG" id="hbh:E4T21_20745"/>
<keyword evidence="4" id="KW-1185">Reference proteome</keyword>
<dbReference type="PANTHER" id="PTHR35561:SF1">
    <property type="entry name" value="RNA 2',3'-CYCLIC PHOSPHODIESTERASE"/>
    <property type="match status" value="1"/>
</dbReference>
<dbReference type="SUPFAM" id="SSF55144">
    <property type="entry name" value="LigT-like"/>
    <property type="match status" value="1"/>
</dbReference>
<dbReference type="HAMAP" id="MF_01940">
    <property type="entry name" value="RNA_CPDase"/>
    <property type="match status" value="1"/>
</dbReference>
<dbReference type="PANTHER" id="PTHR35561">
    <property type="entry name" value="RNA 2',3'-CYCLIC PHOSPHODIESTERASE"/>
    <property type="match status" value="1"/>
</dbReference>
<sequence>MRLFLALTPPLAFRQRLGALADRLQAELGGRRIPDTNLHLTLAFLGEQDSETSERLTAWLHNLEVFPSSLELDHLGQFTRPGIVWIGPQHPPDTLLELRAGLSRTLSSMGIAHQPHRHFMPHISLLRKVHSPVLQATHLPEGGLRWHYDQVHLVQSTLTSTGSHYLCLASSTLSRR</sequence>
<protein>
    <recommendedName>
        <fullName evidence="2">RNA 2',3'-cyclic phosphodiesterase</fullName>
        <shortName evidence="2">RNA 2',3'-CPDase</shortName>
        <ecNumber evidence="2">3.1.4.58</ecNumber>
    </recommendedName>
</protein>
<dbReference type="RefSeq" id="WP_149286845.1">
    <property type="nucleotide sequence ID" value="NZ_CP038437.2"/>
</dbReference>
<comment type="caution">
    <text evidence="2">Lacks conserved residue(s) required for the propagation of feature annotation.</text>
</comment>
<feature type="active site" description="Proton donor" evidence="2">
    <location>
        <position position="39"/>
    </location>
</feature>
<proteinExistence type="inferred from homology"/>
<dbReference type="NCBIfam" id="TIGR02258">
    <property type="entry name" value="2_5_ligase"/>
    <property type="match status" value="1"/>
</dbReference>
<dbReference type="Pfam" id="PF13563">
    <property type="entry name" value="2_5_RNA_ligase2"/>
    <property type="match status" value="1"/>
</dbReference>
<organism evidence="3 4">
    <name type="scientific">Halomonas binhaiensis</name>
    <dbReference type="NCBI Taxonomy" id="2562282"/>
    <lineage>
        <taxon>Bacteria</taxon>
        <taxon>Pseudomonadati</taxon>
        <taxon>Pseudomonadota</taxon>
        <taxon>Gammaproteobacteria</taxon>
        <taxon>Oceanospirillales</taxon>
        <taxon>Halomonadaceae</taxon>
        <taxon>Halomonas</taxon>
    </lineage>
</organism>
<evidence type="ECO:0000256" key="1">
    <source>
        <dbReference type="ARBA" id="ARBA00022801"/>
    </source>
</evidence>
<dbReference type="InterPro" id="IPR009097">
    <property type="entry name" value="Cyclic_Pdiesterase"/>
</dbReference>
<feature type="active site" description="Proton acceptor" evidence="2">
    <location>
        <position position="122"/>
    </location>
</feature>
<dbReference type="EC" id="3.1.4.58" evidence="2"/>
<evidence type="ECO:0000256" key="2">
    <source>
        <dbReference type="HAMAP-Rule" id="MF_01940"/>
    </source>
</evidence>
<dbReference type="AlphaFoldDB" id="A0A5C1NNG6"/>
<dbReference type="GO" id="GO:0008664">
    <property type="term" value="F:RNA 2',3'-cyclic 3'-phosphodiesterase activity"/>
    <property type="evidence" value="ECO:0007669"/>
    <property type="project" value="UniProtKB-EC"/>
</dbReference>
<name>A0A5C1NNG6_9GAMM</name>
<dbReference type="InterPro" id="IPR004175">
    <property type="entry name" value="RNA_CPDase"/>
</dbReference>
<reference evidence="3" key="1">
    <citation type="submission" date="2021-02" db="EMBL/GenBank/DDBJ databases">
        <title>Strain Y2R2, a novel species of the genus Halomonas.</title>
        <authorList>
            <person name="Huang H."/>
        </authorList>
    </citation>
    <scope>NUCLEOTIDE SEQUENCE</scope>
    <source>
        <strain evidence="3">Y2R2</strain>
    </source>
</reference>
<dbReference type="OrthoDB" id="7061261at2"/>
<dbReference type="Proteomes" id="UP000324285">
    <property type="component" value="Chromosome"/>
</dbReference>
<gene>
    <name evidence="3" type="primary">thpR</name>
    <name evidence="3" type="ORF">E4T21_20745</name>
</gene>
<keyword evidence="1 2" id="KW-0378">Hydrolase</keyword>
<accession>A0A5C1NNG6</accession>
<comment type="function">
    <text evidence="2">Hydrolyzes RNA 2',3'-cyclic phosphodiester to an RNA 2'-phosphomonoester.</text>
</comment>
<dbReference type="GO" id="GO:0004113">
    <property type="term" value="F:2',3'-cyclic-nucleotide 3'-phosphodiesterase activity"/>
    <property type="evidence" value="ECO:0007669"/>
    <property type="project" value="InterPro"/>
</dbReference>
<evidence type="ECO:0000313" key="4">
    <source>
        <dbReference type="Proteomes" id="UP000324285"/>
    </source>
</evidence>
<evidence type="ECO:0000313" key="3">
    <source>
        <dbReference type="EMBL" id="QEM83725.1"/>
    </source>
</evidence>